<dbReference type="OrthoDB" id="3432473at2"/>
<proteinExistence type="predicted"/>
<reference evidence="1 2" key="1">
    <citation type="submission" date="2019-09" db="EMBL/GenBank/DDBJ databases">
        <title>Actinomadura physcomitrii sp. nov., a novel actinomycete isolated from moss [Physcomitrium sphaericum (Ludw) Fuernr].</title>
        <authorList>
            <person name="Zhuang X."/>
            <person name="Liu C."/>
        </authorList>
    </citation>
    <scope>NUCLEOTIDE SEQUENCE [LARGE SCALE GENOMIC DNA]</scope>
    <source>
        <strain evidence="1 2">HMC1</strain>
    </source>
</reference>
<organism evidence="1 2">
    <name type="scientific">Actinomadura rudentiformis</name>
    <dbReference type="NCBI Taxonomy" id="359158"/>
    <lineage>
        <taxon>Bacteria</taxon>
        <taxon>Bacillati</taxon>
        <taxon>Actinomycetota</taxon>
        <taxon>Actinomycetes</taxon>
        <taxon>Streptosporangiales</taxon>
        <taxon>Thermomonosporaceae</taxon>
        <taxon>Actinomadura</taxon>
    </lineage>
</organism>
<dbReference type="Proteomes" id="UP000468735">
    <property type="component" value="Unassembled WGS sequence"/>
</dbReference>
<keyword evidence="2" id="KW-1185">Reference proteome</keyword>
<dbReference type="EMBL" id="WBMT01000009">
    <property type="protein sequence ID" value="KAB2347313.1"/>
    <property type="molecule type" value="Genomic_DNA"/>
</dbReference>
<evidence type="ECO:0000313" key="1">
    <source>
        <dbReference type="EMBL" id="KAB2347313.1"/>
    </source>
</evidence>
<dbReference type="AlphaFoldDB" id="A0A6H9YZ54"/>
<name>A0A6H9YZ54_9ACTN</name>
<evidence type="ECO:0000313" key="2">
    <source>
        <dbReference type="Proteomes" id="UP000468735"/>
    </source>
</evidence>
<dbReference type="RefSeq" id="WP_151562026.1">
    <property type="nucleotide sequence ID" value="NZ_WBMT01000009.1"/>
</dbReference>
<comment type="caution">
    <text evidence="1">The sequence shown here is derived from an EMBL/GenBank/DDBJ whole genome shotgun (WGS) entry which is preliminary data.</text>
</comment>
<accession>A0A6H9YZ54</accession>
<gene>
    <name evidence="1" type="ORF">F8566_20080</name>
</gene>
<sequence length="88" mass="9708">MSAEPCVHYSAARKRHCGHTPTNLFIQGRRCSQHTPCALAGMPEPSPAPVLPTTVPRSDIARPYGWQAVMFIHAWNESARQRAGKRSA</sequence>
<protein>
    <submittedName>
        <fullName evidence="1">Uncharacterized protein</fullName>
    </submittedName>
</protein>